<keyword evidence="5" id="KW-0598">Phosphotransferase system</keyword>
<keyword evidence="8" id="KW-1185">Reference proteome</keyword>
<dbReference type="Gene3D" id="3.40.930.10">
    <property type="entry name" value="Mannitol-specific EII, Chain A"/>
    <property type="match status" value="1"/>
</dbReference>
<protein>
    <submittedName>
        <fullName evidence="7">PTS sugar transporter subunit IIA</fullName>
    </submittedName>
</protein>
<evidence type="ECO:0000256" key="4">
    <source>
        <dbReference type="ARBA" id="ARBA00022679"/>
    </source>
</evidence>
<comment type="caution">
    <text evidence="7">The sequence shown here is derived from an EMBL/GenBank/DDBJ whole genome shotgun (WGS) entry which is preliminary data.</text>
</comment>
<evidence type="ECO:0000256" key="1">
    <source>
        <dbReference type="ARBA" id="ARBA00022448"/>
    </source>
</evidence>
<dbReference type="PANTHER" id="PTHR47738:SF1">
    <property type="entry name" value="NITROGEN REGULATORY PROTEIN"/>
    <property type="match status" value="1"/>
</dbReference>
<dbReference type="PROSITE" id="PS51094">
    <property type="entry name" value="PTS_EIIA_TYPE_2"/>
    <property type="match status" value="1"/>
</dbReference>
<keyword evidence="2" id="KW-0597">Phosphoprotein</keyword>
<dbReference type="InterPro" id="IPR051541">
    <property type="entry name" value="PTS_SugarTrans_NitroReg"/>
</dbReference>
<evidence type="ECO:0000313" key="7">
    <source>
        <dbReference type="EMBL" id="GAA0733413.1"/>
    </source>
</evidence>
<dbReference type="Proteomes" id="UP001501510">
    <property type="component" value="Unassembled WGS sequence"/>
</dbReference>
<evidence type="ECO:0000256" key="3">
    <source>
        <dbReference type="ARBA" id="ARBA00022597"/>
    </source>
</evidence>
<evidence type="ECO:0000313" key="8">
    <source>
        <dbReference type="Proteomes" id="UP001501510"/>
    </source>
</evidence>
<evidence type="ECO:0000259" key="6">
    <source>
        <dbReference type="PROSITE" id="PS51094"/>
    </source>
</evidence>
<dbReference type="SUPFAM" id="SSF55804">
    <property type="entry name" value="Phoshotransferase/anion transport protein"/>
    <property type="match status" value="1"/>
</dbReference>
<dbReference type="RefSeq" id="WP_343758382.1">
    <property type="nucleotide sequence ID" value="NZ_BAAACG010000003.1"/>
</dbReference>
<dbReference type="InterPro" id="IPR002178">
    <property type="entry name" value="PTS_EIIA_type-2_dom"/>
</dbReference>
<evidence type="ECO:0000256" key="5">
    <source>
        <dbReference type="ARBA" id="ARBA00022683"/>
    </source>
</evidence>
<keyword evidence="3 7" id="KW-0762">Sugar transport</keyword>
<organism evidence="7 8">
    <name type="scientific">Clostridium oceanicum</name>
    <dbReference type="NCBI Taxonomy" id="1543"/>
    <lineage>
        <taxon>Bacteria</taxon>
        <taxon>Bacillati</taxon>
        <taxon>Bacillota</taxon>
        <taxon>Clostridia</taxon>
        <taxon>Eubacteriales</taxon>
        <taxon>Clostridiaceae</taxon>
        <taxon>Clostridium</taxon>
    </lineage>
</organism>
<accession>A0ABN1JA36</accession>
<dbReference type="PANTHER" id="PTHR47738">
    <property type="entry name" value="PTS SYSTEM FRUCTOSE-LIKE EIIA COMPONENT-RELATED"/>
    <property type="match status" value="1"/>
</dbReference>
<proteinExistence type="predicted"/>
<evidence type="ECO:0000256" key="2">
    <source>
        <dbReference type="ARBA" id="ARBA00022553"/>
    </source>
</evidence>
<dbReference type="InterPro" id="IPR016152">
    <property type="entry name" value="PTrfase/Anion_transptr"/>
</dbReference>
<dbReference type="NCBIfam" id="TIGR00848">
    <property type="entry name" value="fruA"/>
    <property type="match status" value="1"/>
</dbReference>
<gene>
    <name evidence="7" type="ORF">GCM10008906_04190</name>
</gene>
<keyword evidence="4" id="KW-0808">Transferase</keyword>
<dbReference type="Pfam" id="PF00359">
    <property type="entry name" value="PTS_EIIA_2"/>
    <property type="match status" value="1"/>
</dbReference>
<reference evidence="7 8" key="1">
    <citation type="journal article" date="2019" name="Int. J. Syst. Evol. Microbiol.">
        <title>The Global Catalogue of Microorganisms (GCM) 10K type strain sequencing project: providing services to taxonomists for standard genome sequencing and annotation.</title>
        <authorList>
            <consortium name="The Broad Institute Genomics Platform"/>
            <consortium name="The Broad Institute Genome Sequencing Center for Infectious Disease"/>
            <person name="Wu L."/>
            <person name="Ma J."/>
        </authorList>
    </citation>
    <scope>NUCLEOTIDE SEQUENCE [LARGE SCALE GENOMIC DNA]</scope>
    <source>
        <strain evidence="7 8">JCM 1407</strain>
    </source>
</reference>
<feature type="domain" description="PTS EIIA type-2" evidence="6">
    <location>
        <begin position="4"/>
        <end position="148"/>
    </location>
</feature>
<keyword evidence="1" id="KW-0813">Transport</keyword>
<dbReference type="CDD" id="cd00211">
    <property type="entry name" value="PTS_IIA_fru"/>
    <property type="match status" value="1"/>
</dbReference>
<name>A0ABN1JA36_9CLOT</name>
<sequence length="150" mass="17037">MNNEVFKIENILIDENSKTQEEAFKTIAKLAYTQGYVKSEEEYLKGLWEREKEVTTGFKGGIAIPHSKNKTVITPGVFLIKFTNPIEWNSLDGSAVKVAFGLAIPVEGAEEHLKILSKIARKLINKEFTEKLLDEMNTDELYKIVCEIEL</sequence>
<dbReference type="EMBL" id="BAAACG010000003">
    <property type="protein sequence ID" value="GAA0733413.1"/>
    <property type="molecule type" value="Genomic_DNA"/>
</dbReference>
<dbReference type="InterPro" id="IPR004715">
    <property type="entry name" value="PTS_IIA_fruc"/>
</dbReference>